<comment type="caution">
    <text evidence="1">The sequence shown here is derived from an EMBL/GenBank/DDBJ whole genome shotgun (WGS) entry which is preliminary data.</text>
</comment>
<organism evidence="1 2">
    <name type="scientific">Georgenia halotolerans</name>
    <dbReference type="NCBI Taxonomy" id="3028317"/>
    <lineage>
        <taxon>Bacteria</taxon>
        <taxon>Bacillati</taxon>
        <taxon>Actinomycetota</taxon>
        <taxon>Actinomycetes</taxon>
        <taxon>Micrococcales</taxon>
        <taxon>Bogoriellaceae</taxon>
        <taxon>Georgenia</taxon>
    </lineage>
</organism>
<keyword evidence="1" id="KW-0378">Hydrolase</keyword>
<keyword evidence="1" id="KW-0255">Endonuclease</keyword>
<proteinExistence type="predicted"/>
<keyword evidence="2" id="KW-1185">Reference proteome</keyword>
<dbReference type="Proteomes" id="UP001165561">
    <property type="component" value="Unassembled WGS sequence"/>
</dbReference>
<keyword evidence="1" id="KW-0540">Nuclease</keyword>
<dbReference type="GO" id="GO:0004519">
    <property type="term" value="F:endonuclease activity"/>
    <property type="evidence" value="ECO:0007669"/>
    <property type="project" value="UniProtKB-KW"/>
</dbReference>
<dbReference type="InterPro" id="IPR003615">
    <property type="entry name" value="HNH_nuc"/>
</dbReference>
<dbReference type="CDD" id="cd00085">
    <property type="entry name" value="HNHc"/>
    <property type="match status" value="1"/>
</dbReference>
<dbReference type="EMBL" id="JARACI010000306">
    <property type="protein sequence ID" value="MDD9205157.1"/>
    <property type="molecule type" value="Genomic_DNA"/>
</dbReference>
<accession>A0ABT5TSX4</accession>
<sequence length="124" mass="13528">MTEPRSGAVLDIGRRRYRPPAEIAAHVRLRDRTCVRPGCTVPATHCQLDHTVPWPAGGRTAAQGLGAMCLRDHRIKSAGAFTVEQPVPGVFEWTTAAGLRYRRKVDGSVTLLPHVWDPDEPGPG</sequence>
<protein>
    <submittedName>
        <fullName evidence="1">HNH endonuclease signature motif containing protein</fullName>
    </submittedName>
</protein>
<name>A0ABT5TSX4_9MICO</name>
<gene>
    <name evidence="1" type="ORF">PU560_01590</name>
</gene>
<evidence type="ECO:0000313" key="1">
    <source>
        <dbReference type="EMBL" id="MDD9205157.1"/>
    </source>
</evidence>
<evidence type="ECO:0000313" key="2">
    <source>
        <dbReference type="Proteomes" id="UP001165561"/>
    </source>
</evidence>
<reference evidence="1" key="1">
    <citation type="submission" date="2023-02" db="EMBL/GenBank/DDBJ databases">
        <title>Georgenia sp.10Sc9-8, isolated from a soil sample collected from the Taklamakan desert.</title>
        <authorList>
            <person name="Liu S."/>
        </authorList>
    </citation>
    <scope>NUCLEOTIDE SEQUENCE</scope>
    <source>
        <strain evidence="1">10Sc9-8</strain>
    </source>
</reference>